<dbReference type="InterPro" id="IPR029044">
    <property type="entry name" value="Nucleotide-diphossugar_trans"/>
</dbReference>
<sequence length="290" mass="32795">MSLVHADTDTFTCSQTTSQTNSQATKLPLSVVILTKNEEAFIERCLASVSWADEQIVLDSGSSDRTREIAAALGANVHEQAWLGWSAQRSKAISLAQHDWVFVLEADEVVTPELAAAIQTVMCQPRHNEDGYAIDRRNDFHGVLLPNVKRRSKLINCVRLFNRCYSAYDATMVVHEEVCFPGKAIPLSGILLHWRGWKIDDQISALNRYATIEAEVLYNQGHRANSLSIILRPILRFLWCYIAKGCFRKGIQGLNYSMIRAISEYVRYAKLWEMEHIPQPIIHPPEQANG</sequence>
<dbReference type="AlphaFoldDB" id="A0A951PFQ5"/>
<dbReference type="Gene3D" id="3.90.550.10">
    <property type="entry name" value="Spore Coat Polysaccharide Biosynthesis Protein SpsA, Chain A"/>
    <property type="match status" value="1"/>
</dbReference>
<reference evidence="2" key="2">
    <citation type="journal article" date="2022" name="Microbiol. Resour. Announc.">
        <title>Metagenome Sequencing to Explore Phylogenomics of Terrestrial Cyanobacteria.</title>
        <authorList>
            <person name="Ward R.D."/>
            <person name="Stajich J.E."/>
            <person name="Johansen J.R."/>
            <person name="Huntemann M."/>
            <person name="Clum A."/>
            <person name="Foster B."/>
            <person name="Foster B."/>
            <person name="Roux S."/>
            <person name="Palaniappan K."/>
            <person name="Varghese N."/>
            <person name="Mukherjee S."/>
            <person name="Reddy T.B.K."/>
            <person name="Daum C."/>
            <person name="Copeland A."/>
            <person name="Chen I.A."/>
            <person name="Ivanova N.N."/>
            <person name="Kyrpides N.C."/>
            <person name="Shapiro N."/>
            <person name="Eloe-Fadrosh E.A."/>
            <person name="Pietrasiak N."/>
        </authorList>
    </citation>
    <scope>NUCLEOTIDE SEQUENCE</scope>
    <source>
        <strain evidence="2">GSE-TBD4-15B</strain>
    </source>
</reference>
<reference evidence="2" key="1">
    <citation type="submission" date="2021-05" db="EMBL/GenBank/DDBJ databases">
        <authorList>
            <person name="Pietrasiak N."/>
            <person name="Ward R."/>
            <person name="Stajich J.E."/>
            <person name="Kurbessoian T."/>
        </authorList>
    </citation>
    <scope>NUCLEOTIDE SEQUENCE</scope>
    <source>
        <strain evidence="2">GSE-TBD4-15B</strain>
    </source>
</reference>
<accession>A0A951PFQ5</accession>
<dbReference type="PANTHER" id="PTHR43630">
    <property type="entry name" value="POLY-BETA-1,6-N-ACETYL-D-GLUCOSAMINE SYNTHASE"/>
    <property type="match status" value="1"/>
</dbReference>
<dbReference type="EMBL" id="JAHHHV010000090">
    <property type="protein sequence ID" value="MBW4468473.1"/>
    <property type="molecule type" value="Genomic_DNA"/>
</dbReference>
<protein>
    <submittedName>
        <fullName evidence="2">Glycosyltransferase family 2 protein</fullName>
    </submittedName>
</protein>
<dbReference type="CDD" id="cd02511">
    <property type="entry name" value="Beta4Glucosyltransferase"/>
    <property type="match status" value="1"/>
</dbReference>
<feature type="domain" description="Glycosyltransferase 2-like" evidence="1">
    <location>
        <begin position="30"/>
        <end position="128"/>
    </location>
</feature>
<comment type="caution">
    <text evidence="2">The sequence shown here is derived from an EMBL/GenBank/DDBJ whole genome shotgun (WGS) entry which is preliminary data.</text>
</comment>
<dbReference type="SUPFAM" id="SSF53448">
    <property type="entry name" value="Nucleotide-diphospho-sugar transferases"/>
    <property type="match status" value="1"/>
</dbReference>
<gene>
    <name evidence="2" type="ORF">KME07_23860</name>
</gene>
<proteinExistence type="predicted"/>
<evidence type="ECO:0000259" key="1">
    <source>
        <dbReference type="Pfam" id="PF00535"/>
    </source>
</evidence>
<organism evidence="2 3">
    <name type="scientific">Pegethrix bostrychoides GSE-TBD4-15B</name>
    <dbReference type="NCBI Taxonomy" id="2839662"/>
    <lineage>
        <taxon>Bacteria</taxon>
        <taxon>Bacillati</taxon>
        <taxon>Cyanobacteriota</taxon>
        <taxon>Cyanophyceae</taxon>
        <taxon>Oculatellales</taxon>
        <taxon>Oculatellaceae</taxon>
        <taxon>Pegethrix</taxon>
    </lineage>
</organism>
<dbReference type="PANTHER" id="PTHR43630:SF2">
    <property type="entry name" value="GLYCOSYLTRANSFERASE"/>
    <property type="match status" value="1"/>
</dbReference>
<dbReference type="Proteomes" id="UP000707356">
    <property type="component" value="Unassembled WGS sequence"/>
</dbReference>
<dbReference type="InterPro" id="IPR001173">
    <property type="entry name" value="Glyco_trans_2-like"/>
</dbReference>
<dbReference type="Pfam" id="PF00535">
    <property type="entry name" value="Glycos_transf_2"/>
    <property type="match status" value="1"/>
</dbReference>
<name>A0A951PFQ5_9CYAN</name>
<evidence type="ECO:0000313" key="2">
    <source>
        <dbReference type="EMBL" id="MBW4468473.1"/>
    </source>
</evidence>
<evidence type="ECO:0000313" key="3">
    <source>
        <dbReference type="Proteomes" id="UP000707356"/>
    </source>
</evidence>